<dbReference type="Proteomes" id="UP001157502">
    <property type="component" value="Chromosome 29"/>
</dbReference>
<evidence type="ECO:0000313" key="1">
    <source>
        <dbReference type="EMBL" id="KAJ7989761.1"/>
    </source>
</evidence>
<keyword evidence="2" id="KW-1185">Reference proteome</keyword>
<reference evidence="1" key="1">
    <citation type="submission" date="2021-05" db="EMBL/GenBank/DDBJ databases">
        <authorList>
            <person name="Pan Q."/>
            <person name="Jouanno E."/>
            <person name="Zahm M."/>
            <person name="Klopp C."/>
            <person name="Cabau C."/>
            <person name="Louis A."/>
            <person name="Berthelot C."/>
            <person name="Parey E."/>
            <person name="Roest Crollius H."/>
            <person name="Montfort J."/>
            <person name="Robinson-Rechavi M."/>
            <person name="Bouchez O."/>
            <person name="Lampietro C."/>
            <person name="Lopez Roques C."/>
            <person name="Donnadieu C."/>
            <person name="Postlethwait J."/>
            <person name="Bobe J."/>
            <person name="Dillon D."/>
            <person name="Chandos A."/>
            <person name="von Hippel F."/>
            <person name="Guiguen Y."/>
        </authorList>
    </citation>
    <scope>NUCLEOTIDE SEQUENCE</scope>
    <source>
        <strain evidence="1">YG-Jan2019</strain>
    </source>
</reference>
<proteinExistence type="predicted"/>
<name>A0ACC2FEI6_DALPE</name>
<gene>
    <name evidence="1" type="ORF">DPEC_G00307870</name>
</gene>
<evidence type="ECO:0000313" key="2">
    <source>
        <dbReference type="Proteomes" id="UP001157502"/>
    </source>
</evidence>
<dbReference type="EMBL" id="CM055756">
    <property type="protein sequence ID" value="KAJ7989761.1"/>
    <property type="molecule type" value="Genomic_DNA"/>
</dbReference>
<organism evidence="1 2">
    <name type="scientific">Dallia pectoralis</name>
    <name type="common">Alaska blackfish</name>
    <dbReference type="NCBI Taxonomy" id="75939"/>
    <lineage>
        <taxon>Eukaryota</taxon>
        <taxon>Metazoa</taxon>
        <taxon>Chordata</taxon>
        <taxon>Craniata</taxon>
        <taxon>Vertebrata</taxon>
        <taxon>Euteleostomi</taxon>
        <taxon>Actinopterygii</taxon>
        <taxon>Neopterygii</taxon>
        <taxon>Teleostei</taxon>
        <taxon>Protacanthopterygii</taxon>
        <taxon>Esociformes</taxon>
        <taxon>Umbridae</taxon>
        <taxon>Dallia</taxon>
    </lineage>
</organism>
<accession>A0ACC2FEI6</accession>
<comment type="caution">
    <text evidence="1">The sequence shown here is derived from an EMBL/GenBank/DDBJ whole genome shotgun (WGS) entry which is preliminary data.</text>
</comment>
<protein>
    <submittedName>
        <fullName evidence="1">Uncharacterized protein</fullName>
    </submittedName>
</protein>
<sequence>MRTSWNLIWMFIFTLMIHTAHQTVMFTRRTEGQSVEISCTSKGNGVPVNLFLTHTYVHPKRQVLFMANDGSGIMVRVNELYEGRLKIAGRLTSDPLNMTISPLSPTDTGMYVCGFHYTADPSDQKVYYSQEHFLFVEGTDACQCSRYPTVLYAISAAATLLLLVLVWFCTVEFVKLRKHPKPLAPTPIYEEMNSVREGGGSSTNNHLVSTHLAETNSHVCANAQAYQPQENYYASPRQYTSPELNARS</sequence>